<dbReference type="RefSeq" id="XP_040729524.1">
    <property type="nucleotide sequence ID" value="XM_040872792.1"/>
</dbReference>
<dbReference type="EMBL" id="MIKG01000001">
    <property type="protein sequence ID" value="RAO65007.1"/>
    <property type="molecule type" value="Genomic_DNA"/>
</dbReference>
<feature type="domain" description="TACO1/YebC-like N-terminal" evidence="4">
    <location>
        <begin position="38"/>
        <end position="108"/>
    </location>
</feature>
<dbReference type="Proteomes" id="UP000249363">
    <property type="component" value="Unassembled WGS sequence"/>
</dbReference>
<gene>
    <name evidence="5" type="ORF">BHQ10_001019</name>
</gene>
<dbReference type="SUPFAM" id="SSF75625">
    <property type="entry name" value="YebC-like"/>
    <property type="match status" value="1"/>
</dbReference>
<evidence type="ECO:0000313" key="6">
    <source>
        <dbReference type="Proteomes" id="UP000249363"/>
    </source>
</evidence>
<proteinExistence type="inferred from homology"/>
<dbReference type="Gene3D" id="1.10.10.200">
    <property type="match status" value="1"/>
</dbReference>
<dbReference type="HAMAP" id="MF_00693">
    <property type="entry name" value="Transcrip_reg_TACO1"/>
    <property type="match status" value="1"/>
</dbReference>
<evidence type="ECO:0000259" key="3">
    <source>
        <dbReference type="Pfam" id="PF01709"/>
    </source>
</evidence>
<dbReference type="PANTHER" id="PTHR12532">
    <property type="entry name" value="TRANSLATIONAL ACTIVATOR OF CYTOCHROME C OXIDASE 1"/>
    <property type="match status" value="1"/>
</dbReference>
<comment type="similarity">
    <text evidence="2">Belongs to the TACO1 family.</text>
</comment>
<comment type="caution">
    <text evidence="5">The sequence shown here is derived from an EMBL/GenBank/DDBJ whole genome shotgun (WGS) entry which is preliminary data.</text>
</comment>
<evidence type="ECO:0000256" key="2">
    <source>
        <dbReference type="ARBA" id="ARBA00008724"/>
    </source>
</evidence>
<dbReference type="InterPro" id="IPR026564">
    <property type="entry name" value="Transcrip_reg_TACO1-like_dom3"/>
</dbReference>
<dbReference type="FunFam" id="1.10.10.200:FF:000002">
    <property type="entry name" value="Probable transcriptional regulatory protein CLM62_37755"/>
    <property type="match status" value="1"/>
</dbReference>
<feature type="domain" description="TACO1/YebC-like second and third" evidence="3">
    <location>
        <begin position="117"/>
        <end position="273"/>
    </location>
</feature>
<protein>
    <submittedName>
        <fullName evidence="5">Uncharacterized protein</fullName>
    </submittedName>
</protein>
<dbReference type="InterPro" id="IPR017856">
    <property type="entry name" value="Integrase-like_N"/>
</dbReference>
<dbReference type="InterPro" id="IPR048300">
    <property type="entry name" value="TACO1_YebC-like_2nd/3rd_dom"/>
</dbReference>
<sequence>MASAFGLRLTRRPGYNSRWICDTCRSFHVSAATQSGHSRWSTIKHDKAKNDKAKSKERGILTQELINASQLWGPDPKNNPRLQLAIAKAKQSQMPKAIIDNAIARGQGVTASGQALEAVTIEAMLPGTVAAVIECMAENKARILQDVRFTIKDNGGNVTPTTYLFEKKGRLVFENKEGTNPDDYLDQAIEAGAMDIDTDAEGRLVVYTEPTATKSVGEALSQATGLVIAQSQIIWDPNKDTMVKVEDPEQIDQLEEVLAALREESSVQDIFLNTTI</sequence>
<evidence type="ECO:0000259" key="4">
    <source>
        <dbReference type="Pfam" id="PF20772"/>
    </source>
</evidence>
<dbReference type="InterPro" id="IPR049083">
    <property type="entry name" value="TACO1_YebC_N"/>
</dbReference>
<dbReference type="OrthoDB" id="2017544at2759"/>
<accession>A0A364KN76</accession>
<dbReference type="InterPro" id="IPR002876">
    <property type="entry name" value="Transcrip_reg_TACO1-like"/>
</dbReference>
<keyword evidence="6" id="KW-1185">Reference proteome</keyword>
<dbReference type="STRING" id="1196081.A0A364KN76"/>
<dbReference type="Pfam" id="PF20772">
    <property type="entry name" value="TACO1_YebC_N"/>
    <property type="match status" value="1"/>
</dbReference>
<dbReference type="PANTHER" id="PTHR12532:SF0">
    <property type="entry name" value="TRANSLATIONAL ACTIVATOR OF CYTOCHROME C OXIDASE 1"/>
    <property type="match status" value="1"/>
</dbReference>
<dbReference type="AlphaFoldDB" id="A0A364KN76"/>
<reference evidence="5 6" key="1">
    <citation type="journal article" date="2017" name="Biotechnol. Biofuels">
        <title>Differential beta-glucosidase expression as a function of carbon source availability in Talaromyces amestolkiae: a genomic and proteomic approach.</title>
        <authorList>
            <person name="de Eugenio L.I."/>
            <person name="Mendez-Liter J.A."/>
            <person name="Nieto-Dominguez M."/>
            <person name="Alonso L."/>
            <person name="Gil-Munoz J."/>
            <person name="Barriuso J."/>
            <person name="Prieto A."/>
            <person name="Martinez M.J."/>
        </authorList>
    </citation>
    <scope>NUCLEOTIDE SEQUENCE [LARGE SCALE GENOMIC DNA]</scope>
    <source>
        <strain evidence="5 6">CIB</strain>
    </source>
</reference>
<name>A0A364KN76_TALAM</name>
<organism evidence="5 6">
    <name type="scientific">Talaromyces amestolkiae</name>
    <dbReference type="NCBI Taxonomy" id="1196081"/>
    <lineage>
        <taxon>Eukaryota</taxon>
        <taxon>Fungi</taxon>
        <taxon>Dikarya</taxon>
        <taxon>Ascomycota</taxon>
        <taxon>Pezizomycotina</taxon>
        <taxon>Eurotiomycetes</taxon>
        <taxon>Eurotiomycetidae</taxon>
        <taxon>Eurotiales</taxon>
        <taxon>Trichocomaceae</taxon>
        <taxon>Talaromyces</taxon>
        <taxon>Talaromyces sect. Talaromyces</taxon>
    </lineage>
</organism>
<dbReference type="GeneID" id="63790236"/>
<dbReference type="GO" id="GO:0005739">
    <property type="term" value="C:mitochondrion"/>
    <property type="evidence" value="ECO:0007669"/>
    <property type="project" value="UniProtKB-SubCell"/>
</dbReference>
<dbReference type="Gene3D" id="3.30.70.980">
    <property type="match status" value="2"/>
</dbReference>
<dbReference type="Pfam" id="PF01709">
    <property type="entry name" value="Transcrip_reg"/>
    <property type="match status" value="1"/>
</dbReference>
<dbReference type="InterPro" id="IPR029072">
    <property type="entry name" value="YebC-like"/>
</dbReference>
<comment type="subcellular location">
    <subcellularLocation>
        <location evidence="1">Mitochondrion</location>
    </subcellularLocation>
</comment>
<evidence type="ECO:0000256" key="1">
    <source>
        <dbReference type="ARBA" id="ARBA00004173"/>
    </source>
</evidence>
<evidence type="ECO:0000313" key="5">
    <source>
        <dbReference type="EMBL" id="RAO65007.1"/>
    </source>
</evidence>